<dbReference type="PATRIC" id="fig|1620.3.peg.1532"/>
<proteinExistence type="predicted"/>
<accession>A0A0R2JJJ8</accession>
<gene>
    <name evidence="1" type="ORF">IV67_GL001502</name>
</gene>
<dbReference type="RefSeq" id="WP_057786501.1">
    <property type="nucleotide sequence ID" value="NZ_JQCD01000018.1"/>
</dbReference>
<dbReference type="Pfam" id="PF06821">
    <property type="entry name" value="Ser_hydrolase"/>
    <property type="match status" value="1"/>
</dbReference>
<dbReference type="STRING" id="1620.IV67_GL001502"/>
<dbReference type="InterPro" id="IPR010662">
    <property type="entry name" value="RBBP9/YdeN"/>
</dbReference>
<dbReference type="GO" id="GO:0016787">
    <property type="term" value="F:hydrolase activity"/>
    <property type="evidence" value="ECO:0007669"/>
    <property type="project" value="InterPro"/>
</dbReference>
<dbReference type="Gene3D" id="3.40.50.1820">
    <property type="entry name" value="alpha/beta hydrolase"/>
    <property type="match status" value="1"/>
</dbReference>
<dbReference type="PANTHER" id="PTHR15394:SF3">
    <property type="entry name" value="SERINE HYDROLASE RBBP9"/>
    <property type="match status" value="1"/>
</dbReference>
<sequence length="182" mass="20648">MHYYIVPGFGADENSVWYPWLDQLLSDDLNAEVTRLSMPSQQALDVAAWQHLLMTTIKTDAPICLIGHSLGCWYILHYLSQNNLKQVNVILVGGFDTAVTAFPEFKPLLAVPLNYEQIQNTIDQGLLLTAKDDPVVNWQQTFALATRLHLDILIQQNGGHFLGWRQPLIGELAKLFYKDNVR</sequence>
<keyword evidence="2" id="KW-1185">Reference proteome</keyword>
<comment type="caution">
    <text evidence="1">The sequence shown here is derived from an EMBL/GenBank/DDBJ whole genome shotgun (WGS) entry which is preliminary data.</text>
</comment>
<reference evidence="1 2" key="1">
    <citation type="journal article" date="2015" name="Genome Announc.">
        <title>Expanding the biotechnology potential of lactobacilli through comparative genomics of 213 strains and associated genera.</title>
        <authorList>
            <person name="Sun Z."/>
            <person name="Harris H.M."/>
            <person name="McCann A."/>
            <person name="Guo C."/>
            <person name="Argimon S."/>
            <person name="Zhang W."/>
            <person name="Yang X."/>
            <person name="Jeffery I.B."/>
            <person name="Cooney J.C."/>
            <person name="Kagawa T.F."/>
            <person name="Liu W."/>
            <person name="Song Y."/>
            <person name="Salvetti E."/>
            <person name="Wrobel A."/>
            <person name="Rasinkangas P."/>
            <person name="Parkhill J."/>
            <person name="Rea M.C."/>
            <person name="O'Sullivan O."/>
            <person name="Ritari J."/>
            <person name="Douillard F.P."/>
            <person name="Paul Ross R."/>
            <person name="Yang R."/>
            <person name="Briner A.E."/>
            <person name="Felis G.E."/>
            <person name="de Vos W.M."/>
            <person name="Barrangou R."/>
            <person name="Klaenhammer T.R."/>
            <person name="Caufield P.W."/>
            <person name="Cui Y."/>
            <person name="Zhang H."/>
            <person name="O'Toole P.W."/>
        </authorList>
    </citation>
    <scope>NUCLEOTIDE SEQUENCE [LARGE SCALE GENOMIC DNA]</scope>
    <source>
        <strain evidence="1 2">DSM 20014</strain>
    </source>
</reference>
<name>A0A0R2JJJ8_9LACO</name>
<dbReference type="InterPro" id="IPR029058">
    <property type="entry name" value="AB_hydrolase_fold"/>
</dbReference>
<evidence type="ECO:0000313" key="2">
    <source>
        <dbReference type="Proteomes" id="UP000051673"/>
    </source>
</evidence>
<organism evidence="1 2">
    <name type="scientific">Weissella minor</name>
    <dbReference type="NCBI Taxonomy" id="1620"/>
    <lineage>
        <taxon>Bacteria</taxon>
        <taxon>Bacillati</taxon>
        <taxon>Bacillota</taxon>
        <taxon>Bacilli</taxon>
        <taxon>Lactobacillales</taxon>
        <taxon>Lactobacillaceae</taxon>
        <taxon>Weissella</taxon>
    </lineage>
</organism>
<dbReference type="Proteomes" id="UP000051673">
    <property type="component" value="Unassembled WGS sequence"/>
</dbReference>
<evidence type="ECO:0000313" key="1">
    <source>
        <dbReference type="EMBL" id="KRN77451.1"/>
    </source>
</evidence>
<dbReference type="AlphaFoldDB" id="A0A0R2JJJ8"/>
<dbReference type="PANTHER" id="PTHR15394">
    <property type="entry name" value="SERINE HYDROLASE RBBP9"/>
    <property type="match status" value="1"/>
</dbReference>
<dbReference type="OrthoDB" id="9804993at2"/>
<dbReference type="SUPFAM" id="SSF53474">
    <property type="entry name" value="alpha/beta-Hydrolases"/>
    <property type="match status" value="1"/>
</dbReference>
<protein>
    <recommendedName>
        <fullName evidence="3">Esterase</fullName>
    </recommendedName>
</protein>
<dbReference type="EMBL" id="JQCD01000018">
    <property type="protein sequence ID" value="KRN77451.1"/>
    <property type="molecule type" value="Genomic_DNA"/>
</dbReference>
<evidence type="ECO:0008006" key="3">
    <source>
        <dbReference type="Google" id="ProtNLM"/>
    </source>
</evidence>